<dbReference type="SUPFAM" id="SSF50044">
    <property type="entry name" value="SH3-domain"/>
    <property type="match status" value="1"/>
</dbReference>
<evidence type="ECO:0000256" key="6">
    <source>
        <dbReference type="PROSITE-ProRule" id="PRU00192"/>
    </source>
</evidence>
<feature type="compositionally biased region" description="Basic and acidic residues" evidence="9">
    <location>
        <begin position="435"/>
        <end position="445"/>
    </location>
</feature>
<dbReference type="PANTHER" id="PTHR23065">
    <property type="entry name" value="PROLINE-SERINE-THREONINE PHOSPHATASE INTERACTING PROTEIN 1"/>
    <property type="match status" value="1"/>
</dbReference>
<comment type="caution">
    <text evidence="12">The sequence shown here is derived from an EMBL/GenBank/DDBJ whole genome shotgun (WGS) entry which is preliminary data.</text>
</comment>
<dbReference type="SMART" id="SM00326">
    <property type="entry name" value="SH3"/>
    <property type="match status" value="1"/>
</dbReference>
<dbReference type="Pfam" id="PF00611">
    <property type="entry name" value="FCH"/>
    <property type="match status" value="1"/>
</dbReference>
<reference evidence="12" key="1">
    <citation type="journal article" date="2020" name="Microb. Genom.">
        <title>Genetic diversity of clinical and environmental Mucorales isolates obtained from an investigation of mucormycosis cases among solid organ transplant recipients.</title>
        <authorList>
            <person name="Nguyen M.H."/>
            <person name="Kaul D."/>
            <person name="Muto C."/>
            <person name="Cheng S.J."/>
            <person name="Richter R.A."/>
            <person name="Bruno V.M."/>
            <person name="Liu G."/>
            <person name="Beyhan S."/>
            <person name="Sundermann A.J."/>
            <person name="Mounaud S."/>
            <person name="Pasculle A.W."/>
            <person name="Nierman W.C."/>
            <person name="Driscoll E."/>
            <person name="Cumbie R."/>
            <person name="Clancy C.J."/>
            <person name="Dupont C.L."/>
        </authorList>
    </citation>
    <scope>NUCLEOTIDE SEQUENCE</scope>
    <source>
        <strain evidence="12">GL16</strain>
    </source>
</reference>
<feature type="compositionally biased region" description="Acidic residues" evidence="9">
    <location>
        <begin position="388"/>
        <end position="400"/>
    </location>
</feature>
<dbReference type="OrthoDB" id="5971719at2759"/>
<feature type="compositionally biased region" description="Polar residues" evidence="9">
    <location>
        <begin position="347"/>
        <end position="356"/>
    </location>
</feature>
<organism evidence="12 13">
    <name type="scientific">Rhizopus oryzae</name>
    <name type="common">Mucormycosis agent</name>
    <name type="synonym">Rhizopus arrhizus var. delemar</name>
    <dbReference type="NCBI Taxonomy" id="64495"/>
    <lineage>
        <taxon>Eukaryota</taxon>
        <taxon>Fungi</taxon>
        <taxon>Fungi incertae sedis</taxon>
        <taxon>Mucoromycota</taxon>
        <taxon>Mucoromycotina</taxon>
        <taxon>Mucoromycetes</taxon>
        <taxon>Mucorales</taxon>
        <taxon>Mucorineae</taxon>
        <taxon>Rhizopodaceae</taxon>
        <taxon>Rhizopus</taxon>
    </lineage>
</organism>
<dbReference type="GO" id="GO:0030864">
    <property type="term" value="C:cortical actin cytoskeleton"/>
    <property type="evidence" value="ECO:0007669"/>
    <property type="project" value="UniProtKB-ARBA"/>
</dbReference>
<dbReference type="InterPro" id="IPR031160">
    <property type="entry name" value="F_BAR_dom"/>
</dbReference>
<proteinExistence type="predicted"/>
<keyword evidence="5" id="KW-0206">Cytoskeleton</keyword>
<keyword evidence="7 8" id="KW-0175">Coiled coil</keyword>
<dbReference type="AlphaFoldDB" id="A0A9P6Y4F1"/>
<evidence type="ECO:0000256" key="1">
    <source>
        <dbReference type="ARBA" id="ARBA00004245"/>
    </source>
</evidence>
<feature type="coiled-coil region" evidence="8">
    <location>
        <begin position="135"/>
        <end position="166"/>
    </location>
</feature>
<feature type="domain" description="SH3" evidence="10">
    <location>
        <begin position="747"/>
        <end position="817"/>
    </location>
</feature>
<dbReference type="GO" id="GO:0005886">
    <property type="term" value="C:plasma membrane"/>
    <property type="evidence" value="ECO:0007669"/>
    <property type="project" value="TreeGrafter"/>
</dbReference>
<evidence type="ECO:0000259" key="10">
    <source>
        <dbReference type="PROSITE" id="PS50002"/>
    </source>
</evidence>
<evidence type="ECO:0000313" key="12">
    <source>
        <dbReference type="EMBL" id="KAG1539131.1"/>
    </source>
</evidence>
<dbReference type="CDD" id="cd00174">
    <property type="entry name" value="SH3"/>
    <property type="match status" value="1"/>
</dbReference>
<name>A0A9P6Y4F1_RHIOR</name>
<keyword evidence="2 6" id="KW-0728">SH3 domain</keyword>
<keyword evidence="3" id="KW-0963">Cytoplasm</keyword>
<feature type="region of interest" description="Disordered" evidence="9">
    <location>
        <begin position="336"/>
        <end position="356"/>
    </location>
</feature>
<accession>A0A9P6Y4F1</accession>
<evidence type="ECO:0000313" key="13">
    <source>
        <dbReference type="Proteomes" id="UP000717996"/>
    </source>
</evidence>
<dbReference type="PROSITE" id="PS50002">
    <property type="entry name" value="SH3"/>
    <property type="match status" value="1"/>
</dbReference>
<dbReference type="EMBL" id="JAANIT010001691">
    <property type="protein sequence ID" value="KAG1539131.1"/>
    <property type="molecule type" value="Genomic_DNA"/>
</dbReference>
<dbReference type="PROSITE" id="PS51741">
    <property type="entry name" value="F_BAR"/>
    <property type="match status" value="1"/>
</dbReference>
<feature type="compositionally biased region" description="Polar residues" evidence="9">
    <location>
        <begin position="618"/>
        <end position="643"/>
    </location>
</feature>
<dbReference type="Gene3D" id="2.30.30.40">
    <property type="entry name" value="SH3 Domains"/>
    <property type="match status" value="1"/>
</dbReference>
<protein>
    <recommendedName>
        <fullName evidence="14">SH3 domain-containing protein</fullName>
    </recommendedName>
</protein>
<comment type="subcellular location">
    <subcellularLocation>
        <location evidence="1">Cytoplasm</location>
        <location evidence="1">Cytoskeleton</location>
    </subcellularLocation>
</comment>
<evidence type="ECO:0000256" key="7">
    <source>
        <dbReference type="PROSITE-ProRule" id="PRU01077"/>
    </source>
</evidence>
<dbReference type="InterPro" id="IPR001452">
    <property type="entry name" value="SH3_domain"/>
</dbReference>
<keyword evidence="4" id="KW-0597">Phosphoprotein</keyword>
<dbReference type="InterPro" id="IPR001060">
    <property type="entry name" value="FCH_dom"/>
</dbReference>
<dbReference type="Pfam" id="PF14604">
    <property type="entry name" value="SH3_9"/>
    <property type="match status" value="1"/>
</dbReference>
<gene>
    <name evidence="12" type="ORF">G6F51_009329</name>
</gene>
<feature type="region of interest" description="Disordered" evidence="9">
    <location>
        <begin position="388"/>
        <end position="407"/>
    </location>
</feature>
<dbReference type="GO" id="GO:0030036">
    <property type="term" value="P:actin cytoskeleton organization"/>
    <property type="evidence" value="ECO:0007669"/>
    <property type="project" value="UniProtKB-ARBA"/>
</dbReference>
<dbReference type="InterPro" id="IPR027267">
    <property type="entry name" value="AH/BAR_dom_sf"/>
</dbReference>
<evidence type="ECO:0000259" key="11">
    <source>
        <dbReference type="PROSITE" id="PS51741"/>
    </source>
</evidence>
<feature type="region of interest" description="Disordered" evidence="9">
    <location>
        <begin position="564"/>
        <end position="645"/>
    </location>
</feature>
<evidence type="ECO:0008006" key="14">
    <source>
        <dbReference type="Google" id="ProtNLM"/>
    </source>
</evidence>
<feature type="domain" description="F-BAR" evidence="11">
    <location>
        <begin position="6"/>
        <end position="256"/>
    </location>
</feature>
<feature type="region of interest" description="Disordered" evidence="9">
    <location>
        <begin position="431"/>
        <end position="464"/>
    </location>
</feature>
<evidence type="ECO:0000256" key="4">
    <source>
        <dbReference type="ARBA" id="ARBA00022553"/>
    </source>
</evidence>
<evidence type="ECO:0000256" key="5">
    <source>
        <dbReference type="ARBA" id="ARBA00023212"/>
    </source>
</evidence>
<dbReference type="Gene3D" id="1.20.1270.60">
    <property type="entry name" value="Arfaptin homology (AH) domain/BAR domain"/>
    <property type="match status" value="1"/>
</dbReference>
<dbReference type="SMART" id="SM00055">
    <property type="entry name" value="FCH"/>
    <property type="match status" value="1"/>
</dbReference>
<sequence>MDDMNTSFSDNFWECPEKNGITVLLERMRGAKQSCERLKSAYEARALLEEEYGKTLLQIAQKQKASSTENGKSKSSLDMMQTETQSIAESHIQLSCHLRDNVVTPLTKLINKQKTVRKELQISIQKLYNNRQLQVNFVRRAHKRHNQEIEKANAAVEEQLTEEDKQAAFNMAQPTIEKLKNVYNEGLKELSIIVEEWNTEWKNTCLSFEKMEQERIQFLKLNLSNYANLIIGCLENEIQAYERVNGSIKDIDADIDLAEFVNESRSTHIVPSPMDYIKLHAYSETDQGKGVGKHTFHAAIDHEEHSDAEDHEQIKKSMSISLDNGLEKEEALEADLHEKPELEPSNPRASMTSAIEEQSEAEALSIMMVGKMEVYGSDEDDEEYVYVTDTESEGEEEEQADIYAGNKKEETYDYDLPSEQYNSVTDVETIYSPQESDKSNNRPRIESIQPKSQSISKEKVDQAETSTCSTLPTIGDPYSSILLKKGLNTKRRVSFLSENRNELNIEDLSQPKPNSLDGESLADKVKRVVSSDSVVNESSSSIEQEEEAAVELDNMLRELDATHRSRSGLYRQPDIRPTASASSPGILQDRRNSYFRQQSRRLSVADMDAGSVRYGKDLQQQRVQSPKGSDNASYPSSTTNSDQGDFYDPFYSLSSRTASTFNSNDQIKPTKSISASTPTAQMIHERMLKNSKMDSYHRRSSINIDTVSSGSSCSLSSVRSRDNKNGFIHDFYNIKSNVASLKDNKEQFIDFAVVLYDYEAADEGEISFKQGDLLGIISKGDDGDDQGWWEASLLDKQNQKVVRTGLVPSNFIETAFRA</sequence>
<evidence type="ECO:0000256" key="3">
    <source>
        <dbReference type="ARBA" id="ARBA00022490"/>
    </source>
</evidence>
<dbReference type="SUPFAM" id="SSF103657">
    <property type="entry name" value="BAR/IMD domain-like"/>
    <property type="match status" value="1"/>
</dbReference>
<dbReference type="InterPro" id="IPR036028">
    <property type="entry name" value="SH3-like_dom_sf"/>
</dbReference>
<dbReference type="PRINTS" id="PR00452">
    <property type="entry name" value="SH3DOMAIN"/>
</dbReference>
<dbReference type="Proteomes" id="UP000717996">
    <property type="component" value="Unassembled WGS sequence"/>
</dbReference>
<dbReference type="PANTHER" id="PTHR23065:SF7">
    <property type="entry name" value="NOSTRIN, ISOFORM H"/>
    <property type="match status" value="1"/>
</dbReference>
<evidence type="ECO:0000256" key="2">
    <source>
        <dbReference type="ARBA" id="ARBA00022443"/>
    </source>
</evidence>
<evidence type="ECO:0000256" key="9">
    <source>
        <dbReference type="SAM" id="MobiDB-lite"/>
    </source>
</evidence>
<evidence type="ECO:0000256" key="8">
    <source>
        <dbReference type="SAM" id="Coils"/>
    </source>
</evidence>